<keyword evidence="4" id="KW-1185">Reference proteome</keyword>
<proteinExistence type="predicted"/>
<gene>
    <name evidence="3" type="ORF">GCM10010503_51100</name>
</gene>
<keyword evidence="2" id="KW-0472">Membrane</keyword>
<protein>
    <submittedName>
        <fullName evidence="3">Uncharacterized protein</fullName>
    </submittedName>
</protein>
<evidence type="ECO:0000256" key="2">
    <source>
        <dbReference type="SAM" id="Phobius"/>
    </source>
</evidence>
<feature type="region of interest" description="Disordered" evidence="1">
    <location>
        <begin position="255"/>
        <end position="342"/>
    </location>
</feature>
<reference evidence="3 4" key="1">
    <citation type="journal article" date="2014" name="Int. J. Syst. Evol. Microbiol.">
        <title>Complete genome sequence of Corynebacterium casei LMG S-19264T (=DSM 44701T), isolated from a smear-ripened cheese.</title>
        <authorList>
            <consortium name="US DOE Joint Genome Institute (JGI-PGF)"/>
            <person name="Walter F."/>
            <person name="Albersmeier A."/>
            <person name="Kalinowski J."/>
            <person name="Ruckert C."/>
        </authorList>
    </citation>
    <scope>NUCLEOTIDE SEQUENCE [LARGE SCALE GENOMIC DNA]</scope>
    <source>
        <strain evidence="3 4">JCM 4490</strain>
    </source>
</reference>
<sequence length="342" mass="33138">MAGVLAALPTAVSPEDFSPTGSLAGSASAVGSPAAVFPATVSSAAVLPAAGFLTAVLLAARSRAGPASAVGSPAAVFPAAVPSAPVLPAPVLPAAGFLAAPLPVAVSPAAACFAAGSSAAAFLAAGSPVTVLPDVLFPAEAPATCALSAAAGAAAVFFALVVPLLAAVLSAIVLTAAVRPADAVFPGAARPVEVPSARGCVLPAVPPASPAEAAAPLDRPVAGCCTAVFFATMAATPSHIVMMHANRAGTINRLESRGNGAHRPIRPPAPPRSGSASVVPSSPPGNPPGPASPEPDARALAIRVSPPAARPPHRPAENRSAAVRTEPYTGRSEKRGWGRVAA</sequence>
<feature type="transmembrane region" description="Helical" evidence="2">
    <location>
        <begin position="41"/>
        <end position="60"/>
    </location>
</feature>
<organism evidence="3 4">
    <name type="scientific">Streptomyces lucensis JCM 4490</name>
    <dbReference type="NCBI Taxonomy" id="1306176"/>
    <lineage>
        <taxon>Bacteria</taxon>
        <taxon>Bacillati</taxon>
        <taxon>Actinomycetota</taxon>
        <taxon>Actinomycetes</taxon>
        <taxon>Kitasatosporales</taxon>
        <taxon>Streptomycetaceae</taxon>
        <taxon>Streptomyces</taxon>
    </lineage>
</organism>
<evidence type="ECO:0000313" key="3">
    <source>
        <dbReference type="EMBL" id="GGW67654.1"/>
    </source>
</evidence>
<keyword evidence="2" id="KW-0812">Transmembrane</keyword>
<accession>A0A918JBD3</accession>
<dbReference type="EMBL" id="BMUE01000012">
    <property type="protein sequence ID" value="GGW67654.1"/>
    <property type="molecule type" value="Genomic_DNA"/>
</dbReference>
<feature type="compositionally biased region" description="Pro residues" evidence="1">
    <location>
        <begin position="281"/>
        <end position="293"/>
    </location>
</feature>
<keyword evidence="2" id="KW-1133">Transmembrane helix</keyword>
<dbReference type="Proteomes" id="UP000620224">
    <property type="component" value="Unassembled WGS sequence"/>
</dbReference>
<name>A0A918JBD3_9ACTN</name>
<evidence type="ECO:0000313" key="4">
    <source>
        <dbReference type="Proteomes" id="UP000620224"/>
    </source>
</evidence>
<evidence type="ECO:0000256" key="1">
    <source>
        <dbReference type="SAM" id="MobiDB-lite"/>
    </source>
</evidence>
<feature type="transmembrane region" description="Helical" evidence="2">
    <location>
        <begin position="146"/>
        <end position="174"/>
    </location>
</feature>
<dbReference type="AlphaFoldDB" id="A0A918JBD3"/>
<comment type="caution">
    <text evidence="3">The sequence shown here is derived from an EMBL/GenBank/DDBJ whole genome shotgun (WGS) entry which is preliminary data.</text>
</comment>